<reference evidence="2 3" key="1">
    <citation type="submission" date="2019-07" db="EMBL/GenBank/DDBJ databases">
        <title>The First High-Quality Draft Genome Sequence of the Causal Agent of the Current Panama Disease Epidemic.</title>
        <authorList>
            <person name="Warmington R.J."/>
            <person name="Kay W."/>
            <person name="Jeffries A."/>
            <person name="Bebber D."/>
            <person name="Moore K."/>
            <person name="Studholme D.J."/>
        </authorList>
    </citation>
    <scope>NUCLEOTIDE SEQUENCE [LARGE SCALE GENOMIC DNA]</scope>
    <source>
        <strain evidence="2 3">TR4</strain>
    </source>
</reference>
<dbReference type="EMBL" id="VMNF01000014">
    <property type="protein sequence ID" value="TXB96774.1"/>
    <property type="molecule type" value="Genomic_DNA"/>
</dbReference>
<dbReference type="AlphaFoldDB" id="A0A5C6SD70"/>
<evidence type="ECO:0000313" key="3">
    <source>
        <dbReference type="Proteomes" id="UP000321331"/>
    </source>
</evidence>
<proteinExistence type="predicted"/>
<evidence type="ECO:0000313" key="2">
    <source>
        <dbReference type="EMBL" id="TXB96774.1"/>
    </source>
</evidence>
<name>A0A5C6SD70_FUSOC</name>
<accession>A0A5C6SD70</accession>
<dbReference type="Proteomes" id="UP000321331">
    <property type="component" value="Unassembled WGS sequence"/>
</dbReference>
<sequence>MSDDQQKNGSPEYTPGGKRPFVSTYDNAVQAPSLKVGDSVYLLNTDGSREGPYLVATAPVSGQCTLCYTNGSPFRNNAGIDVDELEAC</sequence>
<protein>
    <submittedName>
        <fullName evidence="2">Uncharacterized protein</fullName>
    </submittedName>
</protein>
<gene>
    <name evidence="2" type="ORF">FocTR4_00011921</name>
</gene>
<feature type="region of interest" description="Disordered" evidence="1">
    <location>
        <begin position="1"/>
        <end position="22"/>
    </location>
</feature>
<organism evidence="2 3">
    <name type="scientific">Fusarium oxysporum f. sp. cubense</name>
    <dbReference type="NCBI Taxonomy" id="61366"/>
    <lineage>
        <taxon>Eukaryota</taxon>
        <taxon>Fungi</taxon>
        <taxon>Dikarya</taxon>
        <taxon>Ascomycota</taxon>
        <taxon>Pezizomycotina</taxon>
        <taxon>Sordariomycetes</taxon>
        <taxon>Hypocreomycetidae</taxon>
        <taxon>Hypocreales</taxon>
        <taxon>Nectriaceae</taxon>
        <taxon>Fusarium</taxon>
        <taxon>Fusarium oxysporum species complex</taxon>
    </lineage>
</organism>
<evidence type="ECO:0000256" key="1">
    <source>
        <dbReference type="SAM" id="MobiDB-lite"/>
    </source>
</evidence>
<comment type="caution">
    <text evidence="2">The sequence shown here is derived from an EMBL/GenBank/DDBJ whole genome shotgun (WGS) entry which is preliminary data.</text>
</comment>